<dbReference type="Proteomes" id="UP000199569">
    <property type="component" value="Unassembled WGS sequence"/>
</dbReference>
<evidence type="ECO:0000313" key="2">
    <source>
        <dbReference type="Proteomes" id="UP000199569"/>
    </source>
</evidence>
<evidence type="ECO:0000313" key="1">
    <source>
        <dbReference type="EMBL" id="SCZ00085.1"/>
    </source>
</evidence>
<dbReference type="AlphaFoldDB" id="A0A1G5KHF0"/>
<gene>
    <name evidence="1" type="ORF">SAMN02927923_03324</name>
</gene>
<accession>A0A1G5KHF0</accession>
<organism evidence="1 2">
    <name type="scientific">Microvirga guangxiensis</name>
    <dbReference type="NCBI Taxonomy" id="549386"/>
    <lineage>
        <taxon>Bacteria</taxon>
        <taxon>Pseudomonadati</taxon>
        <taxon>Pseudomonadota</taxon>
        <taxon>Alphaproteobacteria</taxon>
        <taxon>Hyphomicrobiales</taxon>
        <taxon>Methylobacteriaceae</taxon>
        <taxon>Microvirga</taxon>
    </lineage>
</organism>
<keyword evidence="2" id="KW-1185">Reference proteome</keyword>
<dbReference type="STRING" id="549386.SAMN02927923_03324"/>
<protein>
    <submittedName>
        <fullName evidence="1">Uncharacterized protein</fullName>
    </submittedName>
</protein>
<name>A0A1G5KHF0_9HYPH</name>
<sequence length="85" mass="9435">METLNGTNRDVNVWKIWAGGHYSMFIVVASQQSAAAAYVSAFFDEGGPSLGVYSEHLQAWIDSRSNNFEQVRGFLVDDSRDQMSA</sequence>
<reference evidence="1 2" key="1">
    <citation type="submission" date="2016-10" db="EMBL/GenBank/DDBJ databases">
        <authorList>
            <person name="de Groot N.N."/>
        </authorList>
    </citation>
    <scope>NUCLEOTIDE SEQUENCE [LARGE SCALE GENOMIC DNA]</scope>
    <source>
        <strain evidence="1 2">CGMCC 1.7666</strain>
    </source>
</reference>
<dbReference type="EMBL" id="FMVJ01000010">
    <property type="protein sequence ID" value="SCZ00085.1"/>
    <property type="molecule type" value="Genomic_DNA"/>
</dbReference>
<proteinExistence type="predicted"/>